<evidence type="ECO:0000313" key="2">
    <source>
        <dbReference type="EMBL" id="MDR7300282.1"/>
    </source>
</evidence>
<reference evidence="2" key="1">
    <citation type="submission" date="2023-07" db="EMBL/GenBank/DDBJ databases">
        <title>Sequencing the genomes of 1000 actinobacteria strains.</title>
        <authorList>
            <person name="Klenk H.-P."/>
        </authorList>
    </citation>
    <scope>NUCLEOTIDE SEQUENCE</scope>
    <source>
        <strain evidence="2">DSM 45977</strain>
    </source>
</reference>
<dbReference type="InterPro" id="IPR021527">
    <property type="entry name" value="DUF2795"/>
</dbReference>
<comment type="caution">
    <text evidence="2">The sequence shown here is derived from an EMBL/GenBank/DDBJ whole genome shotgun (WGS) entry which is preliminary data.</text>
</comment>
<keyword evidence="3" id="KW-1185">Reference proteome</keyword>
<protein>
    <recommendedName>
        <fullName evidence="4">DUF2795 domain-containing protein</fullName>
    </recommendedName>
</protein>
<organism evidence="2 3">
    <name type="scientific">Haloactinomyces albus</name>
    <dbReference type="NCBI Taxonomy" id="1352928"/>
    <lineage>
        <taxon>Bacteria</taxon>
        <taxon>Bacillati</taxon>
        <taxon>Actinomycetota</taxon>
        <taxon>Actinomycetes</taxon>
        <taxon>Actinopolysporales</taxon>
        <taxon>Actinopolysporaceae</taxon>
        <taxon>Haloactinomyces</taxon>
    </lineage>
</organism>
<proteinExistence type="predicted"/>
<evidence type="ECO:0000256" key="1">
    <source>
        <dbReference type="SAM" id="MobiDB-lite"/>
    </source>
</evidence>
<dbReference type="RefSeq" id="WP_310268789.1">
    <property type="nucleotide sequence ID" value="NZ_JAVDXW010000001.1"/>
</dbReference>
<dbReference type="EMBL" id="JAVDXW010000001">
    <property type="protein sequence ID" value="MDR7300282.1"/>
    <property type="molecule type" value="Genomic_DNA"/>
</dbReference>
<feature type="region of interest" description="Disordered" evidence="1">
    <location>
        <begin position="45"/>
        <end position="70"/>
    </location>
</feature>
<dbReference type="AlphaFoldDB" id="A0AAE4CLT5"/>
<name>A0AAE4CLT5_9ACTN</name>
<dbReference type="Proteomes" id="UP001180845">
    <property type="component" value="Unassembled WGS sequence"/>
</dbReference>
<accession>A0AAE4CLT5</accession>
<gene>
    <name evidence="2" type="ORF">JOF55_000463</name>
</gene>
<sequence length="70" mass="7627">MTDSDERRVTKALQGLEFPAEKSDLVAYAEDRGAAEKTLRALESLPDGSYGSSEEVEQAVPQRPDEELSG</sequence>
<dbReference type="Pfam" id="PF11387">
    <property type="entry name" value="DUF2795"/>
    <property type="match status" value="1"/>
</dbReference>
<evidence type="ECO:0000313" key="3">
    <source>
        <dbReference type="Proteomes" id="UP001180845"/>
    </source>
</evidence>
<evidence type="ECO:0008006" key="4">
    <source>
        <dbReference type="Google" id="ProtNLM"/>
    </source>
</evidence>